<feature type="coiled-coil region" evidence="1">
    <location>
        <begin position="286"/>
        <end position="313"/>
    </location>
</feature>
<keyword evidence="4" id="KW-1185">Reference proteome</keyword>
<dbReference type="EMBL" id="JACAZH010000026">
    <property type="protein sequence ID" value="KAF7341957.1"/>
    <property type="molecule type" value="Genomic_DNA"/>
</dbReference>
<evidence type="ECO:0000256" key="2">
    <source>
        <dbReference type="SAM" id="MobiDB-lite"/>
    </source>
</evidence>
<feature type="compositionally biased region" description="Basic residues" evidence="2">
    <location>
        <begin position="13"/>
        <end position="22"/>
    </location>
</feature>
<dbReference type="AlphaFoldDB" id="A0A8H6XJ13"/>
<reference evidence="3" key="1">
    <citation type="submission" date="2020-05" db="EMBL/GenBank/DDBJ databases">
        <title>Mycena genomes resolve the evolution of fungal bioluminescence.</title>
        <authorList>
            <person name="Tsai I.J."/>
        </authorList>
    </citation>
    <scope>NUCLEOTIDE SEQUENCE</scope>
    <source>
        <strain evidence="3">160909Yilan</strain>
    </source>
</reference>
<evidence type="ECO:0000313" key="4">
    <source>
        <dbReference type="Proteomes" id="UP000623467"/>
    </source>
</evidence>
<organism evidence="3 4">
    <name type="scientific">Mycena sanguinolenta</name>
    <dbReference type="NCBI Taxonomy" id="230812"/>
    <lineage>
        <taxon>Eukaryota</taxon>
        <taxon>Fungi</taxon>
        <taxon>Dikarya</taxon>
        <taxon>Basidiomycota</taxon>
        <taxon>Agaricomycotina</taxon>
        <taxon>Agaricomycetes</taxon>
        <taxon>Agaricomycetidae</taxon>
        <taxon>Agaricales</taxon>
        <taxon>Marasmiineae</taxon>
        <taxon>Mycenaceae</taxon>
        <taxon>Mycena</taxon>
    </lineage>
</organism>
<name>A0A8H6XJ13_9AGAR</name>
<comment type="caution">
    <text evidence="3">The sequence shown here is derived from an EMBL/GenBank/DDBJ whole genome shotgun (WGS) entry which is preliminary data.</text>
</comment>
<accession>A0A8H6XJ13</accession>
<dbReference type="Proteomes" id="UP000623467">
    <property type="component" value="Unassembled WGS sequence"/>
</dbReference>
<keyword evidence="1" id="KW-0175">Coiled coil</keyword>
<gene>
    <name evidence="3" type="ORF">MSAN_02051800</name>
</gene>
<feature type="compositionally biased region" description="Polar residues" evidence="2">
    <location>
        <begin position="1"/>
        <end position="12"/>
    </location>
</feature>
<dbReference type="OrthoDB" id="3055903at2759"/>
<evidence type="ECO:0000313" key="3">
    <source>
        <dbReference type="EMBL" id="KAF7341957.1"/>
    </source>
</evidence>
<evidence type="ECO:0000256" key="1">
    <source>
        <dbReference type="SAM" id="Coils"/>
    </source>
</evidence>
<proteinExistence type="predicted"/>
<protein>
    <submittedName>
        <fullName evidence="3">Uncharacterized protein</fullName>
    </submittedName>
</protein>
<feature type="compositionally biased region" description="Low complexity" evidence="2">
    <location>
        <begin position="53"/>
        <end position="63"/>
    </location>
</feature>
<feature type="region of interest" description="Disordered" evidence="2">
    <location>
        <begin position="1"/>
        <end position="84"/>
    </location>
</feature>
<sequence>MPPTRSSRAIKSNQHKRSRKTINNHTSGGQGGNTINNNNTARIDKKRKREESSGGTVVETVTVAPSRPNAAKSTANPPQDEKVPESWRRIFAEARDEGKSCPPPSAILKLGEIRSDHLIDFHSAQSSVAKAMAANDKFKAIISAGEIPSVVSNAVRLPALQPLKGVVNFDFSAVPAFVEAKAAAERDIAAAVASSTKFVTEYYEAQLAEVRKQLNVTAAVTSGTPLLDRLCELMTIELETLNFEYVALLKRDADAKTAKAKAAAVSIGHADAEMADATKPIAELIKEAVGVKYKALEKEVQKLKGKAGETFERGVELCEDFEQQQTQTSEPVEGE</sequence>